<comment type="caution">
    <text evidence="2">The sequence shown here is derived from an EMBL/GenBank/DDBJ whole genome shotgun (WGS) entry which is preliminary data.</text>
</comment>
<proteinExistence type="predicted"/>
<feature type="compositionally biased region" description="Acidic residues" evidence="1">
    <location>
        <begin position="69"/>
        <end position="83"/>
    </location>
</feature>
<protein>
    <submittedName>
        <fullName evidence="2">Uncharacterized protein</fullName>
    </submittedName>
</protein>
<evidence type="ECO:0000313" key="3">
    <source>
        <dbReference type="Proteomes" id="UP000650582"/>
    </source>
</evidence>
<sequence>MDSMKSDNPALMSAISPLTNPHRLERPCYLFWNDEFTSRSNARKNHLWTSPEFPLVAPIAEGERFDSTYYDEDSDGQSDTDDSDMSRDPLDLIGTPNVPIQATIVVEGKRIPDCDITRSQLSLSLGLKQNLGLARQDIDNKKRFVFEIYRCASFIAITFAGPYWSFVVCRSNDSCLQWSRPIAAGTGTHNTILDTIFRIAESYPENPAADPRTQPLVDTYLQVGEDYTVMM</sequence>
<evidence type="ECO:0000256" key="1">
    <source>
        <dbReference type="SAM" id="MobiDB-lite"/>
    </source>
</evidence>
<name>A0A8H7GYX5_9AGAM</name>
<dbReference type="EMBL" id="JACYCC010000328">
    <property type="protein sequence ID" value="KAF8668550.1"/>
    <property type="molecule type" value="Genomic_DNA"/>
</dbReference>
<dbReference type="AlphaFoldDB" id="A0A8H7GYX5"/>
<reference evidence="2" key="1">
    <citation type="submission" date="2020-09" db="EMBL/GenBank/DDBJ databases">
        <title>Comparative genome analyses of four rice-infecting Rhizoctonia solani isolates reveal extensive enrichment of homogalacturonan modification genes.</title>
        <authorList>
            <person name="Lee D.-Y."/>
            <person name="Jeon J."/>
            <person name="Kim K.-T."/>
            <person name="Cheong K."/>
            <person name="Song H."/>
            <person name="Choi G."/>
            <person name="Ko J."/>
            <person name="Opiyo S.O."/>
            <person name="Zuo S."/>
            <person name="Madhav S."/>
            <person name="Lee Y.-H."/>
            <person name="Wang G.-L."/>
        </authorList>
    </citation>
    <scope>NUCLEOTIDE SEQUENCE</scope>
    <source>
        <strain evidence="2">AG1-IA YN-7</strain>
    </source>
</reference>
<feature type="region of interest" description="Disordered" evidence="1">
    <location>
        <begin position="68"/>
        <end position="92"/>
    </location>
</feature>
<dbReference type="Proteomes" id="UP000650582">
    <property type="component" value="Unassembled WGS sequence"/>
</dbReference>
<accession>A0A8H7GYX5</accession>
<gene>
    <name evidence="2" type="ORF">RHS04_08957</name>
</gene>
<organism evidence="2 3">
    <name type="scientific">Rhizoctonia solani</name>
    <dbReference type="NCBI Taxonomy" id="456999"/>
    <lineage>
        <taxon>Eukaryota</taxon>
        <taxon>Fungi</taxon>
        <taxon>Dikarya</taxon>
        <taxon>Basidiomycota</taxon>
        <taxon>Agaricomycotina</taxon>
        <taxon>Agaricomycetes</taxon>
        <taxon>Cantharellales</taxon>
        <taxon>Ceratobasidiaceae</taxon>
        <taxon>Rhizoctonia</taxon>
    </lineage>
</organism>
<evidence type="ECO:0000313" key="2">
    <source>
        <dbReference type="EMBL" id="KAF8668550.1"/>
    </source>
</evidence>